<evidence type="ECO:0000313" key="5">
    <source>
        <dbReference type="Proteomes" id="UP000042394"/>
    </source>
</evidence>
<gene>
    <name evidence="2" type="ORF">ERS008198_02244</name>
    <name evidence="3" type="ORF">ERS008207_02377</name>
</gene>
<accession>A0A655CUR1</accession>
<evidence type="ECO:0000256" key="1">
    <source>
        <dbReference type="SAM" id="MobiDB-lite"/>
    </source>
</evidence>
<feature type="compositionally biased region" description="Polar residues" evidence="1">
    <location>
        <begin position="23"/>
        <end position="36"/>
    </location>
</feature>
<dbReference type="Proteomes" id="UP000042394">
    <property type="component" value="Unassembled WGS sequence"/>
</dbReference>
<name>A0A655CUR1_SALET</name>
<dbReference type="AlphaFoldDB" id="A0A655CUR1"/>
<protein>
    <submittedName>
        <fullName evidence="3">Uncharacterized protein</fullName>
    </submittedName>
</protein>
<feature type="region of interest" description="Disordered" evidence="1">
    <location>
        <begin position="135"/>
        <end position="166"/>
    </location>
</feature>
<feature type="compositionally biased region" description="Basic and acidic residues" evidence="1">
    <location>
        <begin position="142"/>
        <end position="155"/>
    </location>
</feature>
<organism evidence="3 5">
    <name type="scientific">Salmonella enterica subsp. enterica serovar Bovismorbificans</name>
    <dbReference type="NCBI Taxonomy" id="58097"/>
    <lineage>
        <taxon>Bacteria</taxon>
        <taxon>Pseudomonadati</taxon>
        <taxon>Pseudomonadota</taxon>
        <taxon>Gammaproteobacteria</taxon>
        <taxon>Enterobacterales</taxon>
        <taxon>Enterobacteriaceae</taxon>
        <taxon>Salmonella</taxon>
    </lineage>
</organism>
<dbReference type="EMBL" id="CQPA01000015">
    <property type="protein sequence ID" value="CNU22964.1"/>
    <property type="molecule type" value="Genomic_DNA"/>
</dbReference>
<evidence type="ECO:0000313" key="4">
    <source>
        <dbReference type="Proteomes" id="UP000041314"/>
    </source>
</evidence>
<feature type="region of interest" description="Disordered" evidence="1">
    <location>
        <begin position="1"/>
        <end position="89"/>
    </location>
</feature>
<evidence type="ECO:0000313" key="3">
    <source>
        <dbReference type="EMBL" id="CNU30975.1"/>
    </source>
</evidence>
<evidence type="ECO:0000313" key="2">
    <source>
        <dbReference type="EMBL" id="CNU22964.1"/>
    </source>
</evidence>
<feature type="compositionally biased region" description="Basic and acidic residues" evidence="1">
    <location>
        <begin position="38"/>
        <end position="58"/>
    </location>
</feature>
<dbReference type="EMBL" id="CQPD01000022">
    <property type="protein sequence ID" value="CNU30975.1"/>
    <property type="molecule type" value="Genomic_DNA"/>
</dbReference>
<reference evidence="4 5" key="1">
    <citation type="submission" date="2015-03" db="EMBL/GenBank/DDBJ databases">
        <authorList>
            <consortium name="Pathogen Informatics"/>
        </authorList>
    </citation>
    <scope>NUCLEOTIDE SEQUENCE [LARGE SCALE GENOMIC DNA]</scope>
    <source>
        <strain evidence="2 4">A1104</strain>
        <strain evidence="3 5">D4891</strain>
    </source>
</reference>
<sequence>MHTTQQTETLALPGGHDREHDQAQAQRQPTTGQQFIEVSREQRDIHAQERDEDQRDKIFVPVPVLTRHGRRKNRRQHHRAGHGDTIGRRQVAGVLKANDNNHDREIKQPVNERDIDLTGFHLGGMDNAHWRQIAKTHGLTRQRKDAGNDRLGGDHRRQRGQNQQRN</sequence>
<proteinExistence type="predicted"/>
<feature type="compositionally biased region" description="Basic residues" evidence="1">
    <location>
        <begin position="67"/>
        <end position="80"/>
    </location>
</feature>
<dbReference type="Proteomes" id="UP000041314">
    <property type="component" value="Unassembled WGS sequence"/>
</dbReference>